<dbReference type="Proteomes" id="UP000177798">
    <property type="component" value="Chromosome 8"/>
</dbReference>
<dbReference type="VEuPathDB" id="FungiDB:sscle_08g062130"/>
<protein>
    <recommendedName>
        <fullName evidence="3">F-box domain-containing protein</fullName>
    </recommendedName>
</protein>
<accession>A0A1D9Q9Z3</accession>
<sequence>MPPPFLQTLPREIRDSIYTYILGSPDGVITFLPWSIEVAQSLSILRTCKQIHRECKDVIWEHKGLSLRESTQLEYKLEKIYSMFGETARWHILIQLEVMDWDELGWICRSLASTAGSLQNLHGITIKANKERPQTVEEFEDILDLRENGEIVDGRLYQEYPGIPSADKEPRTWMINTSWPRLSPWAKRKWLAEMLIDTADTRNLLYVIHNEFGGRLYVDGVLCLKEGKQTVEEFKLDPRDGEIKIIPGRRIKKC</sequence>
<name>A0A1D9Q9Z3_SCLS1</name>
<gene>
    <name evidence="1" type="ORF">sscle_08g062130</name>
</gene>
<evidence type="ECO:0008006" key="3">
    <source>
        <dbReference type="Google" id="ProtNLM"/>
    </source>
</evidence>
<dbReference type="KEGG" id="ssl:SS1G_04836"/>
<dbReference type="OrthoDB" id="5314997at2759"/>
<dbReference type="InterPro" id="IPR038883">
    <property type="entry name" value="AN11006-like"/>
</dbReference>
<dbReference type="PANTHER" id="PTHR42085:SF2">
    <property type="entry name" value="F-BOX DOMAIN-CONTAINING PROTEIN"/>
    <property type="match status" value="1"/>
</dbReference>
<organism evidence="1 2">
    <name type="scientific">Sclerotinia sclerotiorum (strain ATCC 18683 / 1980 / Ss-1)</name>
    <name type="common">White mold</name>
    <name type="synonym">Whetzelinia sclerotiorum</name>
    <dbReference type="NCBI Taxonomy" id="665079"/>
    <lineage>
        <taxon>Eukaryota</taxon>
        <taxon>Fungi</taxon>
        <taxon>Dikarya</taxon>
        <taxon>Ascomycota</taxon>
        <taxon>Pezizomycotina</taxon>
        <taxon>Leotiomycetes</taxon>
        <taxon>Helotiales</taxon>
        <taxon>Sclerotiniaceae</taxon>
        <taxon>Sclerotinia</taxon>
    </lineage>
</organism>
<reference evidence="2" key="1">
    <citation type="journal article" date="2017" name="Genome Biol. Evol.">
        <title>The complete genome sequence of the phytopathogenic fungus Sclerotinia sclerotiorum reveals insights into the genome architecture of broad host range pathogens.</title>
        <authorList>
            <person name="Derbyshire M."/>
            <person name="Denton-Giles M."/>
            <person name="Hegedus D."/>
            <person name="Seifbarghy S."/>
            <person name="Rollins J."/>
            <person name="van Kan J."/>
            <person name="Seidl M.F."/>
            <person name="Faino L."/>
            <person name="Mbengue M."/>
            <person name="Navaud O."/>
            <person name="Raffaele S."/>
            <person name="Hammond-Kosack K."/>
            <person name="Heard S."/>
            <person name="Oliver R."/>
        </authorList>
    </citation>
    <scope>NUCLEOTIDE SEQUENCE [LARGE SCALE GENOMIC DNA]</scope>
    <source>
        <strain evidence="2">ATCC 18683 / 1980 / Ss-1</strain>
    </source>
</reference>
<dbReference type="PANTHER" id="PTHR42085">
    <property type="entry name" value="F-BOX DOMAIN-CONTAINING PROTEIN"/>
    <property type="match status" value="1"/>
</dbReference>
<dbReference type="OMA" id="ARWHILI"/>
<evidence type="ECO:0000313" key="2">
    <source>
        <dbReference type="Proteomes" id="UP000177798"/>
    </source>
</evidence>
<dbReference type="EMBL" id="CP017821">
    <property type="protein sequence ID" value="APA11443.1"/>
    <property type="molecule type" value="Genomic_DNA"/>
</dbReference>
<dbReference type="AlphaFoldDB" id="A0A1D9Q9Z3"/>
<dbReference type="RefSeq" id="XP_001593409.1">
    <property type="nucleotide sequence ID" value="XM_001593359.1"/>
</dbReference>
<proteinExistence type="predicted"/>
<evidence type="ECO:0000313" key="1">
    <source>
        <dbReference type="EMBL" id="APA11443.1"/>
    </source>
</evidence>